<dbReference type="Proteomes" id="UP000814140">
    <property type="component" value="Unassembled WGS sequence"/>
</dbReference>
<comment type="caution">
    <text evidence="1">The sequence shown here is derived from an EMBL/GenBank/DDBJ whole genome shotgun (WGS) entry which is preliminary data.</text>
</comment>
<evidence type="ECO:0000313" key="1">
    <source>
        <dbReference type="EMBL" id="KAI0059020.1"/>
    </source>
</evidence>
<dbReference type="EMBL" id="MU277230">
    <property type="protein sequence ID" value="KAI0059020.1"/>
    <property type="molecule type" value="Genomic_DNA"/>
</dbReference>
<reference evidence="1" key="1">
    <citation type="submission" date="2021-03" db="EMBL/GenBank/DDBJ databases">
        <authorList>
            <consortium name="DOE Joint Genome Institute"/>
            <person name="Ahrendt S."/>
            <person name="Looney B.P."/>
            <person name="Miyauchi S."/>
            <person name="Morin E."/>
            <person name="Drula E."/>
            <person name="Courty P.E."/>
            <person name="Chicoki N."/>
            <person name="Fauchery L."/>
            <person name="Kohler A."/>
            <person name="Kuo A."/>
            <person name="Labutti K."/>
            <person name="Pangilinan J."/>
            <person name="Lipzen A."/>
            <person name="Riley R."/>
            <person name="Andreopoulos W."/>
            <person name="He G."/>
            <person name="Johnson J."/>
            <person name="Barry K.W."/>
            <person name="Grigoriev I.V."/>
            <person name="Nagy L."/>
            <person name="Hibbett D."/>
            <person name="Henrissat B."/>
            <person name="Matheny P.B."/>
            <person name="Labbe J."/>
            <person name="Martin F."/>
        </authorList>
    </citation>
    <scope>NUCLEOTIDE SEQUENCE</scope>
    <source>
        <strain evidence="1">HHB10654</strain>
    </source>
</reference>
<accession>A0ACB8SSE3</accession>
<protein>
    <submittedName>
        <fullName evidence="1">Uncharacterized protein</fullName>
    </submittedName>
</protein>
<gene>
    <name evidence="1" type="ORF">BV25DRAFT_1963542</name>
</gene>
<keyword evidence="2" id="KW-1185">Reference proteome</keyword>
<proteinExistence type="predicted"/>
<reference evidence="1" key="2">
    <citation type="journal article" date="2022" name="New Phytol.">
        <title>Evolutionary transition to the ectomycorrhizal habit in the genomes of a hyperdiverse lineage of mushroom-forming fungi.</title>
        <authorList>
            <person name="Looney B."/>
            <person name="Miyauchi S."/>
            <person name="Morin E."/>
            <person name="Drula E."/>
            <person name="Courty P.E."/>
            <person name="Kohler A."/>
            <person name="Kuo A."/>
            <person name="LaButti K."/>
            <person name="Pangilinan J."/>
            <person name="Lipzen A."/>
            <person name="Riley R."/>
            <person name="Andreopoulos W."/>
            <person name="He G."/>
            <person name="Johnson J."/>
            <person name="Nolan M."/>
            <person name="Tritt A."/>
            <person name="Barry K.W."/>
            <person name="Grigoriev I.V."/>
            <person name="Nagy L.G."/>
            <person name="Hibbett D."/>
            <person name="Henrissat B."/>
            <person name="Matheny P.B."/>
            <person name="Labbe J."/>
            <person name="Martin F.M."/>
        </authorList>
    </citation>
    <scope>NUCLEOTIDE SEQUENCE</scope>
    <source>
        <strain evidence="1">HHB10654</strain>
    </source>
</reference>
<evidence type="ECO:0000313" key="2">
    <source>
        <dbReference type="Proteomes" id="UP000814140"/>
    </source>
</evidence>
<sequence>MSILTNTSQSTQPVPVPSSHSEALPRLSFRRKSDQCQESFEKYDSRRGEVGAKAAVVKASSKCEPGVVSEQYIQLTPGLRAECSQLILTTGTTAQGTEEQARTVEGCGARWSGLRSRHIRIPTIIFYYIRQYPYTIAGVHPCIIQSILTVIYAIKSKSRVSVAIRARDIEHVHISSIVLEWRHVI</sequence>
<name>A0ACB8SSE3_9AGAM</name>
<organism evidence="1 2">
    <name type="scientific">Artomyces pyxidatus</name>
    <dbReference type="NCBI Taxonomy" id="48021"/>
    <lineage>
        <taxon>Eukaryota</taxon>
        <taxon>Fungi</taxon>
        <taxon>Dikarya</taxon>
        <taxon>Basidiomycota</taxon>
        <taxon>Agaricomycotina</taxon>
        <taxon>Agaricomycetes</taxon>
        <taxon>Russulales</taxon>
        <taxon>Auriscalpiaceae</taxon>
        <taxon>Artomyces</taxon>
    </lineage>
</organism>